<reference evidence="2 3" key="1">
    <citation type="journal article" date="2009" name="Proc. Natl. Acad. Sci. U.S.A.">
        <title>The genomic basis of trophic strategy in marine bacteria.</title>
        <authorList>
            <person name="Lauro F.M."/>
            <person name="McDougald D."/>
            <person name="Thomas T."/>
            <person name="Williams T.J."/>
            <person name="Egan S."/>
            <person name="Rice S."/>
            <person name="DeMaere M.Z."/>
            <person name="Ting L."/>
            <person name="Ertan H."/>
            <person name="Johnson J."/>
            <person name="Ferriera S."/>
            <person name="Lapidus A."/>
            <person name="Anderson I."/>
            <person name="Kyrpides N."/>
            <person name="Munk A.C."/>
            <person name="Detter C."/>
            <person name="Han C.S."/>
            <person name="Brown M.V."/>
            <person name="Robb F.T."/>
            <person name="Kjelleberg S."/>
            <person name="Cavicchioli R."/>
        </authorList>
    </citation>
    <scope>NUCLEOTIDE SEQUENCE [LARGE SCALE GENOMIC DNA]</scope>
    <source>
        <strain evidence="3">DSM 13593 / LMG 18877 / RB2256</strain>
    </source>
</reference>
<gene>
    <name evidence="2" type="ordered locus">Sala_0285</name>
</gene>
<protein>
    <submittedName>
        <fullName evidence="2">BLUF</fullName>
    </submittedName>
</protein>
<accession>Q1GWG4</accession>
<dbReference type="OrthoDB" id="196105at2"/>
<dbReference type="eggNOG" id="COG3431">
    <property type="taxonomic scope" value="Bacteria"/>
</dbReference>
<dbReference type="InterPro" id="IPR007024">
    <property type="entry name" value="BLUF_domain"/>
</dbReference>
<organism evidence="2 3">
    <name type="scientific">Sphingopyxis alaskensis (strain DSM 13593 / LMG 18877 / RB2256)</name>
    <name type="common">Sphingomonas alaskensis</name>
    <dbReference type="NCBI Taxonomy" id="317655"/>
    <lineage>
        <taxon>Bacteria</taxon>
        <taxon>Pseudomonadati</taxon>
        <taxon>Pseudomonadota</taxon>
        <taxon>Alphaproteobacteria</taxon>
        <taxon>Sphingomonadales</taxon>
        <taxon>Sphingomonadaceae</taxon>
        <taxon>Sphingopyxis</taxon>
    </lineage>
</organism>
<dbReference type="STRING" id="317655.Sala_0285"/>
<name>Q1GWG4_SPHAL</name>
<dbReference type="SUPFAM" id="SSF54975">
    <property type="entry name" value="Acylphosphatase/BLUF domain-like"/>
    <property type="match status" value="1"/>
</dbReference>
<dbReference type="HOGENOM" id="CLU_097099_3_2_5"/>
<dbReference type="RefSeq" id="WP_011540599.1">
    <property type="nucleotide sequence ID" value="NC_008048.1"/>
</dbReference>
<dbReference type="Gene3D" id="3.30.70.100">
    <property type="match status" value="1"/>
</dbReference>
<dbReference type="SMART" id="SM01034">
    <property type="entry name" value="BLUF"/>
    <property type="match status" value="1"/>
</dbReference>
<dbReference type="InterPro" id="IPR036046">
    <property type="entry name" value="Acylphosphatase-like_dom_sf"/>
</dbReference>
<dbReference type="GO" id="GO:0009882">
    <property type="term" value="F:blue light photoreceptor activity"/>
    <property type="evidence" value="ECO:0007669"/>
    <property type="project" value="InterPro"/>
</dbReference>
<dbReference type="EMBL" id="CP000356">
    <property type="protein sequence ID" value="ABF52008.1"/>
    <property type="molecule type" value="Genomic_DNA"/>
</dbReference>
<evidence type="ECO:0000259" key="1">
    <source>
        <dbReference type="PROSITE" id="PS50925"/>
    </source>
</evidence>
<sequence>MLSVIYVSVADPLLSPADIDAILVTARRNNARDALTGALIYNGHNFMQLLEGPADRVDACLAAIREDRRHSGMIEIRRRAIERREFADWTMLYEPGFQGQEVEFARLAANGRLDPEFERMLGNFVALGRRSPSAGGQAPLQ</sequence>
<evidence type="ECO:0000313" key="3">
    <source>
        <dbReference type="Proteomes" id="UP000006578"/>
    </source>
</evidence>
<proteinExistence type="predicted"/>
<dbReference type="KEGG" id="sal:Sala_0285"/>
<keyword evidence="3" id="KW-1185">Reference proteome</keyword>
<dbReference type="PROSITE" id="PS50925">
    <property type="entry name" value="BLUF"/>
    <property type="match status" value="1"/>
</dbReference>
<dbReference type="Proteomes" id="UP000006578">
    <property type="component" value="Chromosome"/>
</dbReference>
<dbReference type="AlphaFoldDB" id="Q1GWG4"/>
<dbReference type="GO" id="GO:0071949">
    <property type="term" value="F:FAD binding"/>
    <property type="evidence" value="ECO:0007669"/>
    <property type="project" value="InterPro"/>
</dbReference>
<feature type="domain" description="BLUF" evidence="1">
    <location>
        <begin position="1"/>
        <end position="92"/>
    </location>
</feature>
<evidence type="ECO:0000313" key="2">
    <source>
        <dbReference type="EMBL" id="ABF52008.1"/>
    </source>
</evidence>
<dbReference type="Pfam" id="PF04940">
    <property type="entry name" value="BLUF"/>
    <property type="match status" value="1"/>
</dbReference>